<evidence type="ECO:0008006" key="3">
    <source>
        <dbReference type="Google" id="ProtNLM"/>
    </source>
</evidence>
<organism evidence="1 2">
    <name type="scientific">Paenibacillus rigui</name>
    <dbReference type="NCBI Taxonomy" id="554312"/>
    <lineage>
        <taxon>Bacteria</taxon>
        <taxon>Bacillati</taxon>
        <taxon>Bacillota</taxon>
        <taxon>Bacilli</taxon>
        <taxon>Bacillales</taxon>
        <taxon>Paenibacillaceae</taxon>
        <taxon>Paenibacillus</taxon>
    </lineage>
</organism>
<dbReference type="EMBL" id="NMQW01000057">
    <property type="protein sequence ID" value="OXM82702.1"/>
    <property type="molecule type" value="Genomic_DNA"/>
</dbReference>
<sequence>MADNTRVIEVVPYNPEWRMHFENMKEKLQNDLGDLILAVEHVGSTSVEGLYAKPIIDVDIVMESYDVLPAIIERLEDAGYVYEGNLGVEGREAFKAPEGSLVKHHLYECPKDGKGYLEHIAFRDYLRANEEARREYGLLKLRLAEQYRNDIDSYSLGKTAFVTSVLQRN</sequence>
<proteinExistence type="predicted"/>
<dbReference type="InterPro" id="IPR007344">
    <property type="entry name" value="GrpB/CoaE"/>
</dbReference>
<dbReference type="RefSeq" id="WP_094018344.1">
    <property type="nucleotide sequence ID" value="NZ_NMQW01000057.1"/>
</dbReference>
<dbReference type="Gene3D" id="3.30.460.10">
    <property type="entry name" value="Beta Polymerase, domain 2"/>
    <property type="match status" value="1"/>
</dbReference>
<gene>
    <name evidence="1" type="ORF">CF651_28945</name>
</gene>
<accession>A0A229UH38</accession>
<protein>
    <recommendedName>
        <fullName evidence="3">GrpB family protein</fullName>
    </recommendedName>
</protein>
<dbReference type="SUPFAM" id="SSF81301">
    <property type="entry name" value="Nucleotidyltransferase"/>
    <property type="match status" value="1"/>
</dbReference>
<name>A0A229UH38_9BACL</name>
<dbReference type="PANTHER" id="PTHR34822">
    <property type="entry name" value="GRPB DOMAIN PROTEIN (AFU_ORTHOLOGUE AFUA_1G01530)"/>
    <property type="match status" value="1"/>
</dbReference>
<reference evidence="1 2" key="1">
    <citation type="submission" date="2017-07" db="EMBL/GenBank/DDBJ databases">
        <title>Genome sequencing and assembly of Paenibacillus rigui.</title>
        <authorList>
            <person name="Mayilraj S."/>
        </authorList>
    </citation>
    <scope>NUCLEOTIDE SEQUENCE [LARGE SCALE GENOMIC DNA]</scope>
    <source>
        <strain evidence="1 2">JCM 16352</strain>
    </source>
</reference>
<comment type="caution">
    <text evidence="1">The sequence shown here is derived from an EMBL/GenBank/DDBJ whole genome shotgun (WGS) entry which is preliminary data.</text>
</comment>
<dbReference type="AlphaFoldDB" id="A0A229UH38"/>
<dbReference type="Pfam" id="PF04229">
    <property type="entry name" value="GrpB"/>
    <property type="match status" value="1"/>
</dbReference>
<evidence type="ECO:0000313" key="1">
    <source>
        <dbReference type="EMBL" id="OXM82702.1"/>
    </source>
</evidence>
<dbReference type="OrthoDB" id="9799092at2"/>
<dbReference type="Proteomes" id="UP000215509">
    <property type="component" value="Unassembled WGS sequence"/>
</dbReference>
<dbReference type="PANTHER" id="PTHR34822:SF1">
    <property type="entry name" value="GRPB FAMILY PROTEIN"/>
    <property type="match status" value="1"/>
</dbReference>
<evidence type="ECO:0000313" key="2">
    <source>
        <dbReference type="Proteomes" id="UP000215509"/>
    </source>
</evidence>
<keyword evidence="2" id="KW-1185">Reference proteome</keyword>
<dbReference type="InterPro" id="IPR043519">
    <property type="entry name" value="NT_sf"/>
</dbReference>